<dbReference type="EMBL" id="CM026429">
    <property type="protein sequence ID" value="KAG0565590.1"/>
    <property type="molecule type" value="Genomic_DNA"/>
</dbReference>
<accession>A0A8T0H2M8</accession>
<gene>
    <name evidence="1" type="ORF">KC19_8G201800</name>
</gene>
<sequence>MADTAPAQQGQSLPWVVEVESARSHGTELMVFQYIAPMPGTGKRLALANCLSCRAASRHARFASRLLPGPHAMRLHQARIRNQGSLPQQVENYLQLLSNVARETRDAEPRDCWVGDISAVPCSEPYGRQLRLWVLTHKRHVLVLFDYSRL</sequence>
<comment type="caution">
    <text evidence="1">The sequence shown here is derived from an EMBL/GenBank/DDBJ whole genome shotgun (WGS) entry which is preliminary data.</text>
</comment>
<name>A0A8T0H2M8_CERPU</name>
<keyword evidence="2" id="KW-1185">Reference proteome</keyword>
<dbReference type="Proteomes" id="UP000822688">
    <property type="component" value="Chromosome 8"/>
</dbReference>
<organism evidence="1 2">
    <name type="scientific">Ceratodon purpureus</name>
    <name type="common">Fire moss</name>
    <name type="synonym">Dicranum purpureum</name>
    <dbReference type="NCBI Taxonomy" id="3225"/>
    <lineage>
        <taxon>Eukaryota</taxon>
        <taxon>Viridiplantae</taxon>
        <taxon>Streptophyta</taxon>
        <taxon>Embryophyta</taxon>
        <taxon>Bryophyta</taxon>
        <taxon>Bryophytina</taxon>
        <taxon>Bryopsida</taxon>
        <taxon>Dicranidae</taxon>
        <taxon>Pseudoditrichales</taxon>
        <taxon>Ditrichaceae</taxon>
        <taxon>Ceratodon</taxon>
    </lineage>
</organism>
<protein>
    <submittedName>
        <fullName evidence="1">Uncharacterized protein</fullName>
    </submittedName>
</protein>
<dbReference type="AlphaFoldDB" id="A0A8T0H2M8"/>
<proteinExistence type="predicted"/>
<reference evidence="1" key="1">
    <citation type="submission" date="2020-06" db="EMBL/GenBank/DDBJ databases">
        <title>WGS assembly of Ceratodon purpureus strain R40.</title>
        <authorList>
            <person name="Carey S.B."/>
            <person name="Jenkins J."/>
            <person name="Shu S."/>
            <person name="Lovell J.T."/>
            <person name="Sreedasyam A."/>
            <person name="Maumus F."/>
            <person name="Tiley G.P."/>
            <person name="Fernandez-Pozo N."/>
            <person name="Barry K."/>
            <person name="Chen C."/>
            <person name="Wang M."/>
            <person name="Lipzen A."/>
            <person name="Daum C."/>
            <person name="Saski C.A."/>
            <person name="Payton A.C."/>
            <person name="Mcbreen J.C."/>
            <person name="Conrad R.E."/>
            <person name="Kollar L.M."/>
            <person name="Olsson S."/>
            <person name="Huttunen S."/>
            <person name="Landis J.B."/>
            <person name="Wickett N.J."/>
            <person name="Johnson M.G."/>
            <person name="Rensing S.A."/>
            <person name="Grimwood J."/>
            <person name="Schmutz J."/>
            <person name="Mcdaniel S.F."/>
        </authorList>
    </citation>
    <scope>NUCLEOTIDE SEQUENCE</scope>
    <source>
        <strain evidence="1">R40</strain>
    </source>
</reference>
<evidence type="ECO:0000313" key="2">
    <source>
        <dbReference type="Proteomes" id="UP000822688"/>
    </source>
</evidence>
<evidence type="ECO:0000313" key="1">
    <source>
        <dbReference type="EMBL" id="KAG0565590.1"/>
    </source>
</evidence>